<dbReference type="Proteomes" id="UP000289340">
    <property type="component" value="Chromosome 20"/>
</dbReference>
<organism evidence="7 8">
    <name type="scientific">Glycine soja</name>
    <name type="common">Wild soybean</name>
    <dbReference type="NCBI Taxonomy" id="3848"/>
    <lineage>
        <taxon>Eukaryota</taxon>
        <taxon>Viridiplantae</taxon>
        <taxon>Streptophyta</taxon>
        <taxon>Embryophyta</taxon>
        <taxon>Tracheophyta</taxon>
        <taxon>Spermatophyta</taxon>
        <taxon>Magnoliopsida</taxon>
        <taxon>eudicotyledons</taxon>
        <taxon>Gunneridae</taxon>
        <taxon>Pentapetalae</taxon>
        <taxon>rosids</taxon>
        <taxon>fabids</taxon>
        <taxon>Fabales</taxon>
        <taxon>Fabaceae</taxon>
        <taxon>Papilionoideae</taxon>
        <taxon>50 kb inversion clade</taxon>
        <taxon>NPAAA clade</taxon>
        <taxon>indigoferoid/millettioid clade</taxon>
        <taxon>Phaseoleae</taxon>
        <taxon>Glycine</taxon>
        <taxon>Glycine subgen. Soja</taxon>
    </lineage>
</organism>
<evidence type="ECO:0000256" key="4">
    <source>
        <dbReference type="RuleBase" id="RU363050"/>
    </source>
</evidence>
<gene>
    <name evidence="7" type="ORF">D0Y65_053159</name>
</gene>
<comment type="subcellular location">
    <subcellularLocation>
        <location evidence="4">Cytoplasm</location>
        <location evidence="4">Cytoskeleton</location>
        <location evidence="4">Microtubule organizing center</location>
    </subcellularLocation>
</comment>
<dbReference type="GO" id="GO:0000278">
    <property type="term" value="P:mitotic cell cycle"/>
    <property type="evidence" value="ECO:0007669"/>
    <property type="project" value="TreeGrafter"/>
</dbReference>
<dbReference type="GO" id="GO:0005874">
    <property type="term" value="C:microtubule"/>
    <property type="evidence" value="ECO:0007669"/>
    <property type="project" value="UniProtKB-KW"/>
</dbReference>
<comment type="caution">
    <text evidence="7">The sequence shown here is derived from an EMBL/GenBank/DDBJ whole genome shotgun (WGS) entry which is preliminary data.</text>
</comment>
<evidence type="ECO:0000256" key="2">
    <source>
        <dbReference type="ARBA" id="ARBA00022701"/>
    </source>
</evidence>
<dbReference type="GO" id="GO:0043015">
    <property type="term" value="F:gamma-tubulin binding"/>
    <property type="evidence" value="ECO:0007669"/>
    <property type="project" value="InterPro"/>
</dbReference>
<evidence type="ECO:0000313" key="7">
    <source>
        <dbReference type="EMBL" id="RZB42458.1"/>
    </source>
</evidence>
<dbReference type="GO" id="GO:0051225">
    <property type="term" value="P:spindle assembly"/>
    <property type="evidence" value="ECO:0007669"/>
    <property type="project" value="TreeGrafter"/>
</dbReference>
<feature type="region of interest" description="Disordered" evidence="5">
    <location>
        <begin position="232"/>
        <end position="254"/>
    </location>
</feature>
<reference evidence="7 8" key="1">
    <citation type="submission" date="2018-09" db="EMBL/GenBank/DDBJ databases">
        <title>A high-quality reference genome of wild soybean provides a powerful tool to mine soybean genomes.</title>
        <authorList>
            <person name="Xie M."/>
            <person name="Chung C.Y.L."/>
            <person name="Li M.-W."/>
            <person name="Wong F.-L."/>
            <person name="Chan T.-F."/>
            <person name="Lam H.-M."/>
        </authorList>
    </citation>
    <scope>NUCLEOTIDE SEQUENCE [LARGE SCALE GENOMIC DNA]</scope>
    <source>
        <strain evidence="8">cv. W05</strain>
        <tissue evidence="7">Hypocotyl of etiolated seedlings</tissue>
    </source>
</reference>
<dbReference type="PANTHER" id="PTHR19302:SF13">
    <property type="entry name" value="GAMMA-TUBULIN COMPLEX COMPONENT 2"/>
    <property type="match status" value="1"/>
</dbReference>
<dbReference type="GO" id="GO:0000930">
    <property type="term" value="C:gamma-tubulin complex"/>
    <property type="evidence" value="ECO:0007669"/>
    <property type="project" value="TreeGrafter"/>
</dbReference>
<dbReference type="Pfam" id="PF17681">
    <property type="entry name" value="GCP_N_terminal"/>
    <property type="match status" value="1"/>
</dbReference>
<feature type="non-terminal residue" evidence="7">
    <location>
        <position position="1"/>
    </location>
</feature>
<feature type="domain" description="Gamma tubulin complex component protein N-terminal" evidence="6">
    <location>
        <begin position="99"/>
        <end position="199"/>
    </location>
</feature>
<dbReference type="GO" id="GO:0031122">
    <property type="term" value="P:cytoplasmic microtubule organization"/>
    <property type="evidence" value="ECO:0007669"/>
    <property type="project" value="TreeGrafter"/>
</dbReference>
<evidence type="ECO:0000256" key="3">
    <source>
        <dbReference type="ARBA" id="ARBA00023212"/>
    </source>
</evidence>
<comment type="similarity">
    <text evidence="4">Belongs to the TUBGCP family.</text>
</comment>
<dbReference type="InterPro" id="IPR007259">
    <property type="entry name" value="GCP"/>
</dbReference>
<dbReference type="GO" id="GO:0000922">
    <property type="term" value="C:spindle pole"/>
    <property type="evidence" value="ECO:0007669"/>
    <property type="project" value="InterPro"/>
</dbReference>
<feature type="compositionally biased region" description="Polar residues" evidence="5">
    <location>
        <begin position="236"/>
        <end position="254"/>
    </location>
</feature>
<evidence type="ECO:0000256" key="5">
    <source>
        <dbReference type="SAM" id="MobiDB-lite"/>
    </source>
</evidence>
<evidence type="ECO:0000259" key="6">
    <source>
        <dbReference type="Pfam" id="PF17681"/>
    </source>
</evidence>
<evidence type="ECO:0000256" key="1">
    <source>
        <dbReference type="ARBA" id="ARBA00022490"/>
    </source>
</evidence>
<name>A0A445F0W4_GLYSO</name>
<keyword evidence="1 4" id="KW-0963">Cytoplasm</keyword>
<protein>
    <recommendedName>
        <fullName evidence="4">Gamma-tubulin complex component</fullName>
    </recommendedName>
</protein>
<keyword evidence="2 4" id="KW-0493">Microtubule</keyword>
<dbReference type="GO" id="GO:0051321">
    <property type="term" value="P:meiotic cell cycle"/>
    <property type="evidence" value="ECO:0007669"/>
    <property type="project" value="TreeGrafter"/>
</dbReference>
<keyword evidence="8" id="KW-1185">Reference proteome</keyword>
<dbReference type="GO" id="GO:0051011">
    <property type="term" value="F:microtubule minus-end binding"/>
    <property type="evidence" value="ECO:0007669"/>
    <property type="project" value="TreeGrafter"/>
</dbReference>
<accession>A0A445F0W4</accession>
<keyword evidence="3 4" id="KW-0206">Cytoskeleton</keyword>
<proteinExistence type="inferred from homology"/>
<dbReference type="PANTHER" id="PTHR19302">
    <property type="entry name" value="GAMMA TUBULIN COMPLEX PROTEIN"/>
    <property type="match status" value="1"/>
</dbReference>
<dbReference type="EMBL" id="QZWG01000020">
    <property type="protein sequence ID" value="RZB42458.1"/>
    <property type="molecule type" value="Genomic_DNA"/>
</dbReference>
<comment type="function">
    <text evidence="4">Component of the gamma-tubulin ring complex (gTuRC) which mediates microtubule nucleation.</text>
</comment>
<dbReference type="InterPro" id="IPR041470">
    <property type="entry name" value="GCP_N"/>
</dbReference>
<sequence>VYIGPISDPLVGPLIHCLDPLSDQADFHNIGFFSLLSSTCTFSSKMNQTAIANFEKAIGCYSPSVQVLALADWFCSLRMCLLRELVACFWLLIMELIVIDDVLSAMVGIEGRYILIKTICGKSDDITFLVDPSMDLALQELAKRIFPLCKSFLLINQFVESRSEFQSGLVNHAFSAALRALLLRVLGKTQSRQRRVVDSTKITMVGALHVAESHCTTAVALSLSDKVESGEKLHQQHLSMANEESSNPPSTDPR</sequence>
<dbReference type="GO" id="GO:0007020">
    <property type="term" value="P:microtubule nucleation"/>
    <property type="evidence" value="ECO:0007669"/>
    <property type="project" value="InterPro"/>
</dbReference>
<evidence type="ECO:0000313" key="8">
    <source>
        <dbReference type="Proteomes" id="UP000289340"/>
    </source>
</evidence>
<dbReference type="AlphaFoldDB" id="A0A445F0W4"/>